<protein>
    <submittedName>
        <fullName evidence="2">Uncharacterized protein</fullName>
    </submittedName>
</protein>
<dbReference type="Proteomes" id="UP001283361">
    <property type="component" value="Unassembled WGS sequence"/>
</dbReference>
<evidence type="ECO:0000313" key="2">
    <source>
        <dbReference type="EMBL" id="KAK3792886.1"/>
    </source>
</evidence>
<feature type="region of interest" description="Disordered" evidence="1">
    <location>
        <begin position="173"/>
        <end position="208"/>
    </location>
</feature>
<gene>
    <name evidence="2" type="ORF">RRG08_053010</name>
</gene>
<sequence length="234" mass="26946">MAGEAIQMNDFGRTDDDIYDDDIFDDDDDIFDDDDYTYDDAEGDIAETSFSNRRLPDTPLHNPSAIAGDNISNLRERLKKSELAEMKKNLVIKFYNSVESDYGLAIPKKIPYKQFKISRTGKTLYWNPEKGKLLSLMNKKKFGSFLSLGTLVSNYGKNGTRAIQESMELKDYDSKTKKLSPKAQENLEQASANLPEGNRSFERPRSRGFLRQRYRGRLRRRARPCRYGTTPAYF</sequence>
<comment type="caution">
    <text evidence="2">The sequence shown here is derived from an EMBL/GenBank/DDBJ whole genome shotgun (WGS) entry which is preliminary data.</text>
</comment>
<evidence type="ECO:0000313" key="3">
    <source>
        <dbReference type="Proteomes" id="UP001283361"/>
    </source>
</evidence>
<accession>A0AAE1E3H6</accession>
<keyword evidence="3" id="KW-1185">Reference proteome</keyword>
<reference evidence="2" key="1">
    <citation type="journal article" date="2023" name="G3 (Bethesda)">
        <title>A reference genome for the long-term kleptoplast-retaining sea slug Elysia crispata morphotype clarki.</title>
        <authorList>
            <person name="Eastman K.E."/>
            <person name="Pendleton A.L."/>
            <person name="Shaikh M.A."/>
            <person name="Suttiyut T."/>
            <person name="Ogas R."/>
            <person name="Tomko P."/>
            <person name="Gavelis G."/>
            <person name="Widhalm J.R."/>
            <person name="Wisecaver J.H."/>
        </authorList>
    </citation>
    <scope>NUCLEOTIDE SEQUENCE</scope>
    <source>
        <strain evidence="2">ECLA1</strain>
    </source>
</reference>
<evidence type="ECO:0000256" key="1">
    <source>
        <dbReference type="SAM" id="MobiDB-lite"/>
    </source>
</evidence>
<dbReference type="EMBL" id="JAWDGP010001318">
    <property type="protein sequence ID" value="KAK3792886.1"/>
    <property type="molecule type" value="Genomic_DNA"/>
</dbReference>
<organism evidence="2 3">
    <name type="scientific">Elysia crispata</name>
    <name type="common">lettuce slug</name>
    <dbReference type="NCBI Taxonomy" id="231223"/>
    <lineage>
        <taxon>Eukaryota</taxon>
        <taxon>Metazoa</taxon>
        <taxon>Spiralia</taxon>
        <taxon>Lophotrochozoa</taxon>
        <taxon>Mollusca</taxon>
        <taxon>Gastropoda</taxon>
        <taxon>Heterobranchia</taxon>
        <taxon>Euthyneura</taxon>
        <taxon>Panpulmonata</taxon>
        <taxon>Sacoglossa</taxon>
        <taxon>Placobranchoidea</taxon>
        <taxon>Plakobranchidae</taxon>
        <taxon>Elysia</taxon>
    </lineage>
</organism>
<name>A0AAE1E3H6_9GAST</name>
<dbReference type="AlphaFoldDB" id="A0AAE1E3H6"/>
<proteinExistence type="predicted"/>